<protein>
    <submittedName>
        <fullName evidence="1">Uncharacterized protein</fullName>
    </submittedName>
</protein>
<reference evidence="1" key="1">
    <citation type="journal article" date="2015" name="Nature">
        <title>Complex archaea that bridge the gap between prokaryotes and eukaryotes.</title>
        <authorList>
            <person name="Spang A."/>
            <person name="Saw J.H."/>
            <person name="Jorgensen S.L."/>
            <person name="Zaremba-Niedzwiedzka K."/>
            <person name="Martijn J."/>
            <person name="Lind A.E."/>
            <person name="van Eijk R."/>
            <person name="Schleper C."/>
            <person name="Guy L."/>
            <person name="Ettema T.J."/>
        </authorList>
    </citation>
    <scope>NUCLEOTIDE SEQUENCE</scope>
</reference>
<comment type="caution">
    <text evidence="1">The sequence shown here is derived from an EMBL/GenBank/DDBJ whole genome shotgun (WGS) entry which is preliminary data.</text>
</comment>
<organism evidence="1">
    <name type="scientific">marine sediment metagenome</name>
    <dbReference type="NCBI Taxonomy" id="412755"/>
    <lineage>
        <taxon>unclassified sequences</taxon>
        <taxon>metagenomes</taxon>
        <taxon>ecological metagenomes</taxon>
    </lineage>
</organism>
<evidence type="ECO:0000313" key="1">
    <source>
        <dbReference type="EMBL" id="KKM89164.1"/>
    </source>
</evidence>
<gene>
    <name evidence="1" type="ORF">LCGC14_1251450</name>
</gene>
<sequence>MTWEKTVMNGDQIVVILGNARKPCSFEFKDEPKIRAVAKAQAEITGDIAYKKGQEEERDKWLRKTDIEKARDNFTKDIILRTRAQAFREMLEEWGITEER</sequence>
<dbReference type="AlphaFoldDB" id="A0A0F9L2Z4"/>
<dbReference type="EMBL" id="LAZR01006860">
    <property type="protein sequence ID" value="KKM89164.1"/>
    <property type="molecule type" value="Genomic_DNA"/>
</dbReference>
<accession>A0A0F9L2Z4</accession>
<name>A0A0F9L2Z4_9ZZZZ</name>
<proteinExistence type="predicted"/>